<dbReference type="SUPFAM" id="SSF63825">
    <property type="entry name" value="YWTD domain"/>
    <property type="match status" value="1"/>
</dbReference>
<comment type="caution">
    <text evidence="1">The sequence shown here is derived from an EMBL/GenBank/DDBJ whole genome shotgun (WGS) entry which is preliminary data.</text>
</comment>
<sequence length="275" mass="29917">MLLTSPLLLSCEKEETSATIPFLETEPVSKLVVPAITEASGIADSKTNPGYLWVHEDGGNPSQLHLLQHNGESATSVAIVGAVNRDWEDMALSGKDIYLADIGDNNQVYANYTIYKFPEPAAGATKVTSFETIKFRYADGSHDAEAMLIDPGSKAIYLITKRENPSRIYKIADPKTTGVNTAELVGALSYSGVVSAAISADGKGIIVKTYSGLWHYTRTGSETIEQALQKNALALPYVLEPQGEAVTFSDKNKGYFTLSEKSFKNTLNLNYYKMK</sequence>
<gene>
    <name evidence="1" type="ORF">KYK27_13745</name>
</gene>
<organism evidence="1 2">
    <name type="scientific">Pontibacter populi</name>
    <dbReference type="NCBI Taxonomy" id="890055"/>
    <lineage>
        <taxon>Bacteria</taxon>
        <taxon>Pseudomonadati</taxon>
        <taxon>Bacteroidota</taxon>
        <taxon>Cytophagia</taxon>
        <taxon>Cytophagales</taxon>
        <taxon>Hymenobacteraceae</taxon>
        <taxon>Pontibacter</taxon>
    </lineage>
</organism>
<evidence type="ECO:0008006" key="3">
    <source>
        <dbReference type="Google" id="ProtNLM"/>
    </source>
</evidence>
<dbReference type="RefSeq" id="WP_199110611.1">
    <property type="nucleotide sequence ID" value="NZ_JAHWXQ010000003.1"/>
</dbReference>
<evidence type="ECO:0000313" key="1">
    <source>
        <dbReference type="EMBL" id="MBW3366121.1"/>
    </source>
</evidence>
<protein>
    <recommendedName>
        <fullName evidence="3">PE-PGRS family protein</fullName>
    </recommendedName>
</protein>
<accession>A0ABS6XDR5</accession>
<reference evidence="1 2" key="1">
    <citation type="submission" date="2021-07" db="EMBL/GenBank/DDBJ databases">
        <authorList>
            <person name="Kim M.K."/>
        </authorList>
    </citation>
    <scope>NUCLEOTIDE SEQUENCE [LARGE SCALE GENOMIC DNA]</scope>
    <source>
        <strain evidence="1 2">HLY7-15</strain>
    </source>
</reference>
<evidence type="ECO:0000313" key="2">
    <source>
        <dbReference type="Proteomes" id="UP000774935"/>
    </source>
</evidence>
<dbReference type="Proteomes" id="UP000774935">
    <property type="component" value="Unassembled WGS sequence"/>
</dbReference>
<name>A0ABS6XDR5_9BACT</name>
<dbReference type="EMBL" id="JAHWXQ010000003">
    <property type="protein sequence ID" value="MBW3366121.1"/>
    <property type="molecule type" value="Genomic_DNA"/>
</dbReference>
<keyword evidence="2" id="KW-1185">Reference proteome</keyword>
<proteinExistence type="predicted"/>